<dbReference type="PANTHER" id="PTHR31151">
    <property type="entry name" value="PROLINE-TRNA LIGASE (DUF1680)"/>
    <property type="match status" value="1"/>
</dbReference>
<dbReference type="RefSeq" id="WP_146786553.1">
    <property type="nucleotide sequence ID" value="NZ_CP042434.1"/>
</dbReference>
<organism evidence="4 5">
    <name type="scientific">Arachidicoccus ginsenosidivorans</name>
    <dbReference type="NCBI Taxonomy" id="496057"/>
    <lineage>
        <taxon>Bacteria</taxon>
        <taxon>Pseudomonadati</taxon>
        <taxon>Bacteroidota</taxon>
        <taxon>Chitinophagia</taxon>
        <taxon>Chitinophagales</taxon>
        <taxon>Chitinophagaceae</taxon>
        <taxon>Arachidicoccus</taxon>
    </lineage>
</organism>
<dbReference type="Pfam" id="PF20620">
    <property type="entry name" value="DUF6805"/>
    <property type="match status" value="1"/>
</dbReference>
<dbReference type="InterPro" id="IPR046544">
    <property type="entry name" value="GH146_SB_dom"/>
</dbReference>
<dbReference type="InterPro" id="IPR032275">
    <property type="entry name" value="DUF4986"/>
</dbReference>
<feature type="domain" description="Glycoside hydrolase GH146 substrate-binding" evidence="2">
    <location>
        <begin position="273"/>
        <end position="419"/>
    </location>
</feature>
<dbReference type="Proteomes" id="UP000321291">
    <property type="component" value="Chromosome"/>
</dbReference>
<dbReference type="PANTHER" id="PTHR31151:SF0">
    <property type="entry name" value="PROLINE-TRNA LIGASE (DUF1680)"/>
    <property type="match status" value="1"/>
</dbReference>
<dbReference type="InterPro" id="IPR049046">
    <property type="entry name" value="Beta-AFase-like_GH127_middle"/>
</dbReference>
<sequence length="420" mass="47479">MENHGKYGEMIYTHSGDSLFVNLFIPSKLRWTAENRVITQQNNFPTKAQTELIVEFPLDKPGAKAITKSGTNNGAKTFSIFIRKPGWLKGRMPKVSVNGVQIRPILNDFSYIELRRDWHSGDRIMVQLPMKDRLVNLPDHSDWVSIMHGPIVLAAKSDTMAMIKPIGDGGRFDHIASGPLRPLEKAPILLISDHTELTNALLPVTGKDSVNNHPLLFTMPSLIWQNKDKNMVLEPFSQIHDSRYIVYWPVARPGDAPKRQASLAAADKEVLRMAMKTVDQITPGEQQPEVDHLMTSQNAFGGVFKNKHWRAASQGYFAYTLKMMPEVQYLRIGYYGKDNKADDMVVDAANKDPNKVVDFDIFINDKKIANVKRPKEKEKGFFSIDYPIAKTLKRGNSIEVKFVANKGCTTARIFDVRLVK</sequence>
<reference evidence="4 5" key="1">
    <citation type="journal article" date="2017" name="Int. J. Syst. Evol. Microbiol.">
        <title>Arachidicoccus ginsenosidivorans sp. nov., with ginsenoside-converting activity isolated from ginseng cultivating soil.</title>
        <authorList>
            <person name="Siddiqi M.Z."/>
            <person name="Aslam Z."/>
            <person name="Im W.T."/>
        </authorList>
    </citation>
    <scope>NUCLEOTIDE SEQUENCE [LARGE SCALE GENOMIC DNA]</scope>
    <source>
        <strain evidence="4 5">Gsoil 809</strain>
    </source>
</reference>
<evidence type="ECO:0000259" key="2">
    <source>
        <dbReference type="Pfam" id="PF20620"/>
    </source>
</evidence>
<dbReference type="KEGG" id="agi:FSB73_20470"/>
<feature type="domain" description="Non-reducing end beta-L-arabinofuranosidase-like GH127 middle" evidence="3">
    <location>
        <begin position="19"/>
        <end position="130"/>
    </location>
</feature>
<protein>
    <submittedName>
        <fullName evidence="4">Uncharacterized protein</fullName>
    </submittedName>
</protein>
<evidence type="ECO:0000259" key="3">
    <source>
        <dbReference type="Pfam" id="PF20736"/>
    </source>
</evidence>
<dbReference type="AlphaFoldDB" id="A0A5B8VSV3"/>
<proteinExistence type="predicted"/>
<gene>
    <name evidence="4" type="ORF">FSB73_20470</name>
</gene>
<feature type="domain" description="DUF4986" evidence="1">
    <location>
        <begin position="166"/>
        <end position="248"/>
    </location>
</feature>
<dbReference type="OrthoDB" id="9757939at2"/>
<evidence type="ECO:0000313" key="4">
    <source>
        <dbReference type="EMBL" id="QEC73685.1"/>
    </source>
</evidence>
<name>A0A5B8VSV3_9BACT</name>
<dbReference type="Pfam" id="PF16375">
    <property type="entry name" value="DUF4986"/>
    <property type="match status" value="1"/>
</dbReference>
<evidence type="ECO:0000259" key="1">
    <source>
        <dbReference type="Pfam" id="PF16375"/>
    </source>
</evidence>
<dbReference type="EMBL" id="CP042434">
    <property type="protein sequence ID" value="QEC73685.1"/>
    <property type="molecule type" value="Genomic_DNA"/>
</dbReference>
<evidence type="ECO:0000313" key="5">
    <source>
        <dbReference type="Proteomes" id="UP000321291"/>
    </source>
</evidence>
<dbReference type="Pfam" id="PF20736">
    <property type="entry name" value="Glyco_hydro127M"/>
    <property type="match status" value="1"/>
</dbReference>
<keyword evidence="5" id="KW-1185">Reference proteome</keyword>
<accession>A0A5B8VSV3</accession>